<protein>
    <submittedName>
        <fullName evidence="2">Histidine ammonia-lyase</fullName>
    </submittedName>
</protein>
<accession>A0A850C8H3</accession>
<organism evidence="2 3">
    <name type="scientific">Glycomyces artemisiae</name>
    <dbReference type="NCBI Taxonomy" id="1076443"/>
    <lineage>
        <taxon>Bacteria</taxon>
        <taxon>Bacillati</taxon>
        <taxon>Actinomycetota</taxon>
        <taxon>Actinomycetes</taxon>
        <taxon>Glycomycetales</taxon>
        <taxon>Glycomycetaceae</taxon>
        <taxon>Glycomyces</taxon>
    </lineage>
</organism>
<dbReference type="AlphaFoldDB" id="A0A850C8H3"/>
<comment type="caution">
    <text evidence="2">The sequence shown here is derived from an EMBL/GenBank/DDBJ whole genome shotgun (WGS) entry which is preliminary data.</text>
</comment>
<keyword evidence="1 2" id="KW-0456">Lyase</keyword>
<dbReference type="Proteomes" id="UP000574690">
    <property type="component" value="Unassembled WGS sequence"/>
</dbReference>
<proteinExistence type="predicted"/>
<dbReference type="EMBL" id="JABFXE010000530">
    <property type="protein sequence ID" value="NUQ89341.1"/>
    <property type="molecule type" value="Genomic_DNA"/>
</dbReference>
<feature type="non-terminal residue" evidence="2">
    <location>
        <position position="52"/>
    </location>
</feature>
<dbReference type="Gene3D" id="1.10.275.10">
    <property type="entry name" value="Fumarase/aspartase (N-terminal domain)"/>
    <property type="match status" value="1"/>
</dbReference>
<gene>
    <name evidence="2" type="ORF">HOQ43_12875</name>
</gene>
<dbReference type="InterPro" id="IPR024083">
    <property type="entry name" value="Fumarase/histidase_N"/>
</dbReference>
<dbReference type="SUPFAM" id="SSF48557">
    <property type="entry name" value="L-aspartase-like"/>
    <property type="match status" value="1"/>
</dbReference>
<dbReference type="GO" id="GO:0016829">
    <property type="term" value="F:lyase activity"/>
    <property type="evidence" value="ECO:0007669"/>
    <property type="project" value="UniProtKB-KW"/>
</dbReference>
<sequence>MSTVHIRPVPVSPEEVVAVARDRARVVIDDEAREAMARSRAVVDAIESDGRP</sequence>
<name>A0A850C8H3_9ACTN</name>
<dbReference type="InterPro" id="IPR008948">
    <property type="entry name" value="L-Aspartase-like"/>
</dbReference>
<evidence type="ECO:0000313" key="3">
    <source>
        <dbReference type="Proteomes" id="UP000574690"/>
    </source>
</evidence>
<evidence type="ECO:0000313" key="2">
    <source>
        <dbReference type="EMBL" id="NUQ89341.1"/>
    </source>
</evidence>
<evidence type="ECO:0000256" key="1">
    <source>
        <dbReference type="ARBA" id="ARBA00023239"/>
    </source>
</evidence>
<reference evidence="2 3" key="1">
    <citation type="submission" date="2020-05" db="EMBL/GenBank/DDBJ databases">
        <title>DNA-SIP metagenomic assembled genomes.</title>
        <authorList>
            <person name="Yu J."/>
        </authorList>
    </citation>
    <scope>NUCLEOTIDE SEQUENCE [LARGE SCALE GENOMIC DNA]</scope>
    <source>
        <strain evidence="2">Bin5.27</strain>
    </source>
</reference>